<dbReference type="Proteomes" id="UP000249419">
    <property type="component" value="Unassembled WGS sequence"/>
</dbReference>
<proteinExistence type="predicted"/>
<evidence type="ECO:0000313" key="2">
    <source>
        <dbReference type="Proteomes" id="UP000249419"/>
    </source>
</evidence>
<dbReference type="EMBL" id="PYAG01000016">
    <property type="protein sequence ID" value="RAO32480.1"/>
    <property type="molecule type" value="Genomic_DNA"/>
</dbReference>
<comment type="caution">
    <text evidence="1">The sequence shown here is derived from an EMBL/GenBank/DDBJ whole genome shotgun (WGS) entry which is preliminary data.</text>
</comment>
<evidence type="ECO:0000313" key="1">
    <source>
        <dbReference type="EMBL" id="RAO32480.1"/>
    </source>
</evidence>
<protein>
    <submittedName>
        <fullName evidence="1">Uncharacterized protein</fullName>
    </submittedName>
</protein>
<accession>A0A328NJB9</accession>
<gene>
    <name evidence="1" type="ORF">PSN13_03813</name>
</gene>
<reference evidence="1 2" key="1">
    <citation type="submission" date="2018-03" db="EMBL/GenBank/DDBJ databases">
        <title>Defining the species Micromonospora saelicesensis and Micromonospora noduli under the framework of genomics.</title>
        <authorList>
            <person name="Riesco R."/>
            <person name="Trujillo M.E."/>
        </authorList>
    </citation>
    <scope>NUCLEOTIDE SEQUENCE [LARGE SCALE GENOMIC DNA]</scope>
    <source>
        <strain evidence="1 2">PSN13</strain>
    </source>
</reference>
<name>A0A328NJB9_9ACTN</name>
<organism evidence="1 2">
    <name type="scientific">Micromonospora saelicesensis</name>
    <dbReference type="NCBI Taxonomy" id="285676"/>
    <lineage>
        <taxon>Bacteria</taxon>
        <taxon>Bacillati</taxon>
        <taxon>Actinomycetota</taxon>
        <taxon>Actinomycetes</taxon>
        <taxon>Micromonosporales</taxon>
        <taxon>Micromonosporaceae</taxon>
        <taxon>Micromonospora</taxon>
    </lineage>
</organism>
<dbReference type="AlphaFoldDB" id="A0A328NJB9"/>
<sequence>MPREHAEPAAPGLLVAFGGIGRRAGGWNDGYLR</sequence>